<proteinExistence type="predicted"/>
<dbReference type="Proteomes" id="UP000183047">
    <property type="component" value="Unassembled WGS sequence"/>
</dbReference>
<evidence type="ECO:0000313" key="2">
    <source>
        <dbReference type="Proteomes" id="UP000183047"/>
    </source>
</evidence>
<dbReference type="AlphaFoldDB" id="A0A1G5BTI6"/>
<reference evidence="2" key="1">
    <citation type="submission" date="2016-10" db="EMBL/GenBank/DDBJ databases">
        <authorList>
            <person name="Varghese N."/>
            <person name="Submissions S."/>
        </authorList>
    </citation>
    <scope>NUCLEOTIDE SEQUENCE [LARGE SCALE GENOMIC DNA]</scope>
    <source>
        <strain evidence="2">XBD2006</strain>
    </source>
</reference>
<accession>A0A1G5BTI6</accession>
<dbReference type="Pfam" id="PF18988">
    <property type="entry name" value="DUF5721"/>
    <property type="match status" value="1"/>
</dbReference>
<name>A0A1G5BTI6_9FIRM</name>
<dbReference type="OrthoDB" id="9787986at2"/>
<dbReference type="InterPro" id="IPR043779">
    <property type="entry name" value="DUF5721"/>
</dbReference>
<protein>
    <submittedName>
        <fullName evidence="1">Uncharacterized protein</fullName>
    </submittedName>
</protein>
<gene>
    <name evidence="1" type="ORF">SAMN02910451_00801</name>
</gene>
<dbReference type="RefSeq" id="WP_074461554.1">
    <property type="nucleotide sequence ID" value="NZ_FMUR01000005.1"/>
</dbReference>
<organism evidence="1 2">
    <name type="scientific">Butyrivibrio hungatei</name>
    <dbReference type="NCBI Taxonomy" id="185008"/>
    <lineage>
        <taxon>Bacteria</taxon>
        <taxon>Bacillati</taxon>
        <taxon>Bacillota</taxon>
        <taxon>Clostridia</taxon>
        <taxon>Lachnospirales</taxon>
        <taxon>Lachnospiraceae</taxon>
        <taxon>Butyrivibrio</taxon>
    </lineage>
</organism>
<keyword evidence="2" id="KW-1185">Reference proteome</keyword>
<dbReference type="EMBL" id="FMUR01000005">
    <property type="protein sequence ID" value="SCX93354.1"/>
    <property type="molecule type" value="Genomic_DNA"/>
</dbReference>
<sequence length="166" mass="18831">MIALKINNIKIFMEKLLTTEVFDNFQVEEVTIETFNTFSIDGHINREFFAGESNETANNNNRSFSLWSELRPICLNLIKGKRTPISFKFVLHADSDTKEAVISGSEGDIDPFMLNLGINIKFANNELILTTGTAYNVFTLDKSAEKAWDNYFPSFLESCGIENQLL</sequence>
<evidence type="ECO:0000313" key="1">
    <source>
        <dbReference type="EMBL" id="SCX93354.1"/>
    </source>
</evidence>